<evidence type="ECO:0000313" key="1">
    <source>
        <dbReference type="EMBL" id="GFH09102.1"/>
    </source>
</evidence>
<evidence type="ECO:0000313" key="2">
    <source>
        <dbReference type="Proteomes" id="UP000485058"/>
    </source>
</evidence>
<organism evidence="1 2">
    <name type="scientific">Haematococcus lacustris</name>
    <name type="common">Green alga</name>
    <name type="synonym">Haematococcus pluvialis</name>
    <dbReference type="NCBI Taxonomy" id="44745"/>
    <lineage>
        <taxon>Eukaryota</taxon>
        <taxon>Viridiplantae</taxon>
        <taxon>Chlorophyta</taxon>
        <taxon>core chlorophytes</taxon>
        <taxon>Chlorophyceae</taxon>
        <taxon>CS clade</taxon>
        <taxon>Chlamydomonadales</taxon>
        <taxon>Haematococcaceae</taxon>
        <taxon>Haematococcus</taxon>
    </lineage>
</organism>
<dbReference type="Proteomes" id="UP000485058">
    <property type="component" value="Unassembled WGS sequence"/>
</dbReference>
<feature type="non-terminal residue" evidence="1">
    <location>
        <position position="1"/>
    </location>
</feature>
<name>A0A699Z164_HAELA</name>
<dbReference type="AlphaFoldDB" id="A0A699Z164"/>
<dbReference type="PANTHER" id="PTHR36459:SF1">
    <property type="entry name" value="FATTY ACID DESATURASE DOMAIN-CONTAINING PROTEIN-RELATED"/>
    <property type="match status" value="1"/>
</dbReference>
<dbReference type="PANTHER" id="PTHR36459">
    <property type="entry name" value="ORF"/>
    <property type="match status" value="1"/>
</dbReference>
<proteinExistence type="predicted"/>
<keyword evidence="2" id="KW-1185">Reference proteome</keyword>
<protein>
    <recommendedName>
        <fullName evidence="3">Fatty acid desaturase domain-containing protein</fullName>
    </recommendedName>
</protein>
<gene>
    <name evidence="1" type="ORF">HaLaN_04186</name>
</gene>
<sequence>PWCAEPAGAIPVVPSLWGPTWAVPAPPCHHAPCGRQPWAVGHLLHRAIPAGQLPAVPRLLVPLLCWGMAGAAAVRCPAQAQRPVALHTGQRGALLAAGSLAVAPQHGGHLMDPGATLPALFLLVVLWKLHVFIEPSRPDSPYTSAYECLNCPDNQRTYNDGYHIMHHLNSRWHWSELPQRFVSQLQQHDDNDALVFHSLGFFDVGLAVFTGHLAYLAKHIVPCGPKQSTRSTQQWVDVLRRRLSPVSRVGACAKRT</sequence>
<evidence type="ECO:0008006" key="3">
    <source>
        <dbReference type="Google" id="ProtNLM"/>
    </source>
</evidence>
<reference evidence="1 2" key="1">
    <citation type="submission" date="2020-02" db="EMBL/GenBank/DDBJ databases">
        <title>Draft genome sequence of Haematococcus lacustris strain NIES-144.</title>
        <authorList>
            <person name="Morimoto D."/>
            <person name="Nakagawa S."/>
            <person name="Yoshida T."/>
            <person name="Sawayama S."/>
        </authorList>
    </citation>
    <scope>NUCLEOTIDE SEQUENCE [LARGE SCALE GENOMIC DNA]</scope>
    <source>
        <strain evidence="1 2">NIES-144</strain>
    </source>
</reference>
<dbReference type="EMBL" id="BLLF01000209">
    <property type="protein sequence ID" value="GFH09102.1"/>
    <property type="molecule type" value="Genomic_DNA"/>
</dbReference>
<feature type="non-terminal residue" evidence="1">
    <location>
        <position position="256"/>
    </location>
</feature>
<comment type="caution">
    <text evidence="1">The sequence shown here is derived from an EMBL/GenBank/DDBJ whole genome shotgun (WGS) entry which is preliminary data.</text>
</comment>
<accession>A0A699Z164</accession>